<dbReference type="Proteomes" id="UP001434883">
    <property type="component" value="Unassembled WGS sequence"/>
</dbReference>
<gene>
    <name evidence="2" type="ORF">XENOCAPTIV_002916</name>
</gene>
<evidence type="ECO:0000313" key="2">
    <source>
        <dbReference type="EMBL" id="MEQ2202238.1"/>
    </source>
</evidence>
<organism evidence="2 3">
    <name type="scientific">Xenoophorus captivus</name>
    <dbReference type="NCBI Taxonomy" id="1517983"/>
    <lineage>
        <taxon>Eukaryota</taxon>
        <taxon>Metazoa</taxon>
        <taxon>Chordata</taxon>
        <taxon>Craniata</taxon>
        <taxon>Vertebrata</taxon>
        <taxon>Euteleostomi</taxon>
        <taxon>Actinopterygii</taxon>
        <taxon>Neopterygii</taxon>
        <taxon>Teleostei</taxon>
        <taxon>Neoteleostei</taxon>
        <taxon>Acanthomorphata</taxon>
        <taxon>Ovalentaria</taxon>
        <taxon>Atherinomorphae</taxon>
        <taxon>Cyprinodontiformes</taxon>
        <taxon>Goodeidae</taxon>
        <taxon>Xenoophorus</taxon>
    </lineage>
</organism>
<keyword evidence="3" id="KW-1185">Reference proteome</keyword>
<evidence type="ECO:0000256" key="1">
    <source>
        <dbReference type="SAM" id="MobiDB-lite"/>
    </source>
</evidence>
<accession>A0ABV0R3E1</accession>
<name>A0ABV0R3E1_9TELE</name>
<feature type="region of interest" description="Disordered" evidence="1">
    <location>
        <begin position="44"/>
        <end position="78"/>
    </location>
</feature>
<sequence>NTNPWVLHLCSSAACHYHHKAREDMHGFIHKIISQCKKAMKSLEEREAGGAGKKNCPEEQQLNENSSLNPKPVHSSSSAQNKGAVVCFQQPLCCTGVLTLVGVDPNL</sequence>
<dbReference type="EMBL" id="JAHRIN010033612">
    <property type="protein sequence ID" value="MEQ2202238.1"/>
    <property type="molecule type" value="Genomic_DNA"/>
</dbReference>
<feature type="non-terminal residue" evidence="2">
    <location>
        <position position="1"/>
    </location>
</feature>
<feature type="compositionally biased region" description="Polar residues" evidence="1">
    <location>
        <begin position="58"/>
        <end position="78"/>
    </location>
</feature>
<protein>
    <submittedName>
        <fullName evidence="2">Uncharacterized protein</fullName>
    </submittedName>
</protein>
<reference evidence="2 3" key="1">
    <citation type="submission" date="2021-06" db="EMBL/GenBank/DDBJ databases">
        <authorList>
            <person name="Palmer J.M."/>
        </authorList>
    </citation>
    <scope>NUCLEOTIDE SEQUENCE [LARGE SCALE GENOMIC DNA]</scope>
    <source>
        <strain evidence="2 3">XC_2019</strain>
        <tissue evidence="2">Muscle</tissue>
    </source>
</reference>
<evidence type="ECO:0000313" key="3">
    <source>
        <dbReference type="Proteomes" id="UP001434883"/>
    </source>
</evidence>
<proteinExistence type="predicted"/>
<comment type="caution">
    <text evidence="2">The sequence shown here is derived from an EMBL/GenBank/DDBJ whole genome shotgun (WGS) entry which is preliminary data.</text>
</comment>